<gene>
    <name evidence="2" type="ORF">GCM10022255_016990</name>
</gene>
<dbReference type="RefSeq" id="WP_345123020.1">
    <property type="nucleotide sequence ID" value="NZ_BAABAT010000003.1"/>
</dbReference>
<dbReference type="InterPro" id="IPR036527">
    <property type="entry name" value="SCP2_sterol-bd_dom_sf"/>
</dbReference>
<dbReference type="SUPFAM" id="SSF109854">
    <property type="entry name" value="DinB/YfiT-like putative metalloenzymes"/>
    <property type="match status" value="1"/>
</dbReference>
<dbReference type="EMBL" id="BAABAT010000003">
    <property type="protein sequence ID" value="GAA4246299.1"/>
    <property type="molecule type" value="Genomic_DNA"/>
</dbReference>
<dbReference type="Pfam" id="PF11716">
    <property type="entry name" value="MDMPI_N"/>
    <property type="match status" value="1"/>
</dbReference>
<dbReference type="InterPro" id="IPR024344">
    <property type="entry name" value="MDMPI_metal-binding"/>
</dbReference>
<evidence type="ECO:0000313" key="3">
    <source>
        <dbReference type="Proteomes" id="UP001500620"/>
    </source>
</evidence>
<accession>A0ABP8D2B6</accession>
<dbReference type="NCBIfam" id="TIGR03083">
    <property type="entry name" value="maleylpyruvate isomerase family mycothiol-dependent enzyme"/>
    <property type="match status" value="1"/>
</dbReference>
<dbReference type="Gene3D" id="1.20.120.450">
    <property type="entry name" value="dinb family like domain"/>
    <property type="match status" value="1"/>
</dbReference>
<dbReference type="GO" id="GO:0016853">
    <property type="term" value="F:isomerase activity"/>
    <property type="evidence" value="ECO:0007669"/>
    <property type="project" value="UniProtKB-KW"/>
</dbReference>
<keyword evidence="2" id="KW-0413">Isomerase</keyword>
<evidence type="ECO:0000313" key="2">
    <source>
        <dbReference type="EMBL" id="GAA4246299.1"/>
    </source>
</evidence>
<protein>
    <submittedName>
        <fullName evidence="2">Maleylpyruvate isomerase family mycothiol-dependent enzyme</fullName>
    </submittedName>
</protein>
<comment type="caution">
    <text evidence="2">The sequence shown here is derived from an EMBL/GenBank/DDBJ whole genome shotgun (WGS) entry which is preliminary data.</text>
</comment>
<keyword evidence="3" id="KW-1185">Reference proteome</keyword>
<dbReference type="InterPro" id="IPR034660">
    <property type="entry name" value="DinB/YfiT-like"/>
</dbReference>
<feature type="domain" description="Mycothiol-dependent maleylpyruvate isomerase metal-binding" evidence="1">
    <location>
        <begin position="12"/>
        <end position="148"/>
    </location>
</feature>
<sequence>MTADPLLLQPELERATARLLATVQTLDDAGYSTPSLCPGWTRGHVVTHLARNADAYLNLLDWARTGVPTPSYASAEAREADIEAGAPRPAADQLADLTTAASRLSAKIDATPPEAWSSTVAFLSGAEIPAARLVWARICEVELHHVDLDAGYSPADWPPSFALRLLHDPSTPRVATLIDPDGTVLLTVPSAPTVTGPPHLLAAWLSGRADGTGLTGDLPSLEAWK</sequence>
<dbReference type="Proteomes" id="UP001500620">
    <property type="component" value="Unassembled WGS sequence"/>
</dbReference>
<evidence type="ECO:0000259" key="1">
    <source>
        <dbReference type="Pfam" id="PF11716"/>
    </source>
</evidence>
<name>A0ABP8D2B6_9ACTN</name>
<dbReference type="SUPFAM" id="SSF55718">
    <property type="entry name" value="SCP-like"/>
    <property type="match status" value="1"/>
</dbReference>
<reference evidence="3" key="1">
    <citation type="journal article" date="2019" name="Int. J. Syst. Evol. Microbiol.">
        <title>The Global Catalogue of Microorganisms (GCM) 10K type strain sequencing project: providing services to taxonomists for standard genome sequencing and annotation.</title>
        <authorList>
            <consortium name="The Broad Institute Genomics Platform"/>
            <consortium name="The Broad Institute Genome Sequencing Center for Infectious Disease"/>
            <person name="Wu L."/>
            <person name="Ma J."/>
        </authorList>
    </citation>
    <scope>NUCLEOTIDE SEQUENCE [LARGE SCALE GENOMIC DNA]</scope>
    <source>
        <strain evidence="3">JCM 17441</strain>
    </source>
</reference>
<dbReference type="InterPro" id="IPR017517">
    <property type="entry name" value="Maleyloyr_isom"/>
</dbReference>
<proteinExistence type="predicted"/>
<organism evidence="2 3">
    <name type="scientific">Dactylosporangium darangshiense</name>
    <dbReference type="NCBI Taxonomy" id="579108"/>
    <lineage>
        <taxon>Bacteria</taxon>
        <taxon>Bacillati</taxon>
        <taxon>Actinomycetota</taxon>
        <taxon>Actinomycetes</taxon>
        <taxon>Micromonosporales</taxon>
        <taxon>Micromonosporaceae</taxon>
        <taxon>Dactylosporangium</taxon>
    </lineage>
</organism>